<feature type="region of interest" description="Disordered" evidence="13">
    <location>
        <begin position="435"/>
        <end position="460"/>
    </location>
</feature>
<dbReference type="PANTHER" id="PTHR18937:SF172">
    <property type="entry name" value="STRUCTURAL MAINTENANCE OF CHROMOSOMES PROTEIN"/>
    <property type="match status" value="1"/>
</dbReference>
<comment type="caution">
    <text evidence="15">The sequence shown here is derived from an EMBL/GenBank/DDBJ whole genome shotgun (WGS) entry which is preliminary data.</text>
</comment>
<keyword evidence="16" id="KW-1185">Reference proteome</keyword>
<evidence type="ECO:0000313" key="16">
    <source>
        <dbReference type="Proteomes" id="UP000324585"/>
    </source>
</evidence>
<dbReference type="GO" id="GO:0005634">
    <property type="term" value="C:nucleus"/>
    <property type="evidence" value="ECO:0007669"/>
    <property type="project" value="UniProtKB-SubCell"/>
</dbReference>
<dbReference type="GO" id="GO:0000796">
    <property type="term" value="C:condensin complex"/>
    <property type="evidence" value="ECO:0007669"/>
    <property type="project" value="TreeGrafter"/>
</dbReference>
<keyword evidence="5" id="KW-0498">Mitosis</keyword>
<dbReference type="InterPro" id="IPR003395">
    <property type="entry name" value="RecF/RecN/SMC_N"/>
</dbReference>
<dbReference type="PIRSF" id="PIRSF005719">
    <property type="entry name" value="SMC"/>
    <property type="match status" value="1"/>
</dbReference>
<keyword evidence="7 12" id="KW-0175">Coiled coil</keyword>
<dbReference type="OrthoDB" id="5575062at2759"/>
<keyword evidence="9 11" id="KW-0539">Nucleus</keyword>
<dbReference type="InterPro" id="IPR027417">
    <property type="entry name" value="P-loop_NTPase"/>
</dbReference>
<evidence type="ECO:0000256" key="1">
    <source>
        <dbReference type="ARBA" id="ARBA00004123"/>
    </source>
</evidence>
<organism evidence="15 16">
    <name type="scientific">Porphyridium purpureum</name>
    <name type="common">Red alga</name>
    <name type="synonym">Porphyridium cruentum</name>
    <dbReference type="NCBI Taxonomy" id="35688"/>
    <lineage>
        <taxon>Eukaryota</taxon>
        <taxon>Rhodophyta</taxon>
        <taxon>Bangiophyceae</taxon>
        <taxon>Porphyridiales</taxon>
        <taxon>Porphyridiaceae</taxon>
        <taxon>Porphyridium</taxon>
    </lineage>
</organism>
<dbReference type="GO" id="GO:0051301">
    <property type="term" value="P:cell division"/>
    <property type="evidence" value="ECO:0007669"/>
    <property type="project" value="UniProtKB-KW"/>
</dbReference>
<keyword evidence="3" id="KW-0132">Cell division</keyword>
<keyword evidence="4" id="KW-0547">Nucleotide-binding</keyword>
<dbReference type="Pfam" id="PF02463">
    <property type="entry name" value="SMC_N"/>
    <property type="match status" value="1"/>
</dbReference>
<comment type="similarity">
    <text evidence="2">Belongs to the SMC family. SMC4 subfamily.</text>
</comment>
<dbReference type="SUPFAM" id="SSF75553">
    <property type="entry name" value="Smc hinge domain"/>
    <property type="match status" value="1"/>
</dbReference>
<dbReference type="SMART" id="SM00968">
    <property type="entry name" value="SMC_hinge"/>
    <property type="match status" value="1"/>
</dbReference>
<dbReference type="GO" id="GO:0007076">
    <property type="term" value="P:mitotic chromosome condensation"/>
    <property type="evidence" value="ECO:0007669"/>
    <property type="project" value="TreeGrafter"/>
</dbReference>
<dbReference type="InterPro" id="IPR036277">
    <property type="entry name" value="SMC_hinge_sf"/>
</dbReference>
<feature type="coiled-coil region" evidence="12">
    <location>
        <begin position="579"/>
        <end position="613"/>
    </location>
</feature>
<evidence type="ECO:0000256" key="9">
    <source>
        <dbReference type="ARBA" id="ARBA00023242"/>
    </source>
</evidence>
<dbReference type="GO" id="GO:0005524">
    <property type="term" value="F:ATP binding"/>
    <property type="evidence" value="ECO:0007669"/>
    <property type="project" value="UniProtKB-KW"/>
</dbReference>
<evidence type="ECO:0000256" key="8">
    <source>
        <dbReference type="ARBA" id="ARBA00023067"/>
    </source>
</evidence>
<dbReference type="InterPro" id="IPR024704">
    <property type="entry name" value="SMC"/>
</dbReference>
<dbReference type="Pfam" id="PF06470">
    <property type="entry name" value="SMC_hinge"/>
    <property type="match status" value="1"/>
</dbReference>
<evidence type="ECO:0000256" key="3">
    <source>
        <dbReference type="ARBA" id="ARBA00022618"/>
    </source>
</evidence>
<evidence type="ECO:0000256" key="12">
    <source>
        <dbReference type="SAM" id="Coils"/>
    </source>
</evidence>
<dbReference type="OMA" id="CPALDNM"/>
<comment type="subcellular location">
    <subcellularLocation>
        <location evidence="1 11">Nucleus</location>
    </subcellularLocation>
</comment>
<evidence type="ECO:0000256" key="11">
    <source>
        <dbReference type="PIRNR" id="PIRNR005719"/>
    </source>
</evidence>
<feature type="compositionally biased region" description="Basic and acidic residues" evidence="13">
    <location>
        <begin position="15"/>
        <end position="33"/>
    </location>
</feature>
<accession>A0A5J4Z7G0</accession>
<dbReference type="Proteomes" id="UP000324585">
    <property type="component" value="Unassembled WGS sequence"/>
</dbReference>
<dbReference type="EMBL" id="VRMN01000001">
    <property type="protein sequence ID" value="KAA8499969.1"/>
    <property type="molecule type" value="Genomic_DNA"/>
</dbReference>
<evidence type="ECO:0000259" key="14">
    <source>
        <dbReference type="SMART" id="SM00968"/>
    </source>
</evidence>
<evidence type="ECO:0000256" key="5">
    <source>
        <dbReference type="ARBA" id="ARBA00022776"/>
    </source>
</evidence>
<evidence type="ECO:0000256" key="4">
    <source>
        <dbReference type="ARBA" id="ARBA00022741"/>
    </source>
</evidence>
<dbReference type="InterPro" id="IPR010935">
    <property type="entry name" value="SMC_hinge"/>
</dbReference>
<dbReference type="PANTHER" id="PTHR18937">
    <property type="entry name" value="STRUCTURAL MAINTENANCE OF CHROMOSOMES SMC FAMILY MEMBER"/>
    <property type="match status" value="1"/>
</dbReference>
<dbReference type="SUPFAM" id="SSF52540">
    <property type="entry name" value="P-loop containing nucleoside triphosphate hydrolases"/>
    <property type="match status" value="1"/>
</dbReference>
<dbReference type="Gene3D" id="3.40.50.300">
    <property type="entry name" value="P-loop containing nucleotide triphosphate hydrolases"/>
    <property type="match status" value="2"/>
</dbReference>
<evidence type="ECO:0000256" key="7">
    <source>
        <dbReference type="ARBA" id="ARBA00023054"/>
    </source>
</evidence>
<keyword evidence="8" id="KW-0226">DNA condensation</keyword>
<sequence>MFKISNEVGPGLEQGPRESQRERQDDTESETKGKRTKQRCRSVQRQGKGEHRHGVVMDGGGEELHAPPSPMDTSEAHRRAPQGQPSEPHVEMPSAGSAQEIKPRLIITEIVMENFKSYGGRVTVGPFHKRFSAIVGPNGSGKSNTVDAMIFVFGRKASQMRMSKLAELIHKSDTFPNCTHASVTIRMAEIIDTPGPSGESSETSSENEYTVVRSFEISRSVDAQSASTYRIDGRKATQKDMQELLMSKGVDLKHNRFLILQGEVETISTMPPKGDHGKEGLLEYLEDIIGTVEYVERIEEAATALDTASEERSLKLNRVKAMEQEKKGLEGPKLQAEAFLEKKREMVSNESTLLRAQGAELVAHQTQLRSECELLRSRASELKLEKQTLDSDRKETDELHARILQEFKANAKKAESLKAALTRAECDAIQAQEASKFNEKQRKSQTSKLAAKQKRRANLEKDAHANKVKLTALEAELLEAQEKKRMAQDALDRESNRVKGLTGPFRAQLENRHSALGALNEQMNEAKKKHSVSENELKVERDRVERPKQELNETKAALGTIKGELDENAQAHKRVSLEHAQLNAQLSKESHRLAELRKELDACTQRAGDLEAALSLQEQRAREFKSNSRLEARLMDARIDGVIGKLSGLGTCSSKYNAAIQACMGGSLNHFVVETEQAAQACIELLKREKLGRVSFIVLDKIQHLVKQMGAPSTASHGEQRMIDKITPIDDRFRVAFYFVLRNTLLAQDLESGTRMAFRPQGTRRVVTVLGQLIESNGAMSGGGIAAKTRASSSEATDELPLLLGNNTRATMSSDKHKGLLNEHEAAAMRTSLAEVVGRRDQLESAIKECARFVEALAPEQLRAVANHKRRLEQEATEKQKSEAELKSRQRELERRLAACHTLSNSKNAAKQIDALQREVEADRENIDMIVLKIAGIESEIQTLEAQVVQAGGEVYANAKKQMGEVKRAEDELRSAFSEMTLSLELMDAELQKIREGSAKLEAEIEALHKEQESIAEKAEALAEAREAASRACVEADRRTQELQTSVDEAEKAVTLYSTRSSKLEEEVSRNVAQIAKLGKQLALIEEEFGKVKKRWLKTRASLRELLVNGSSEMEASMMTMMIMEEGHAQETPSKTDRLMDKVSDDDQDGGFSETALAAFDFEQVDRKQLTAEIELARSQLTNMTVDLDSIRRFNLKEAELRSELGELDTITAKRDCARRFVEHLRKERLDKFMAGFVRISTELKKMYQMITLGGDAELELVDTLDPFSEGILFSVRPPKKSWKNIAHLSGGEKTLSSLALVFALHSYKPNALYFMDEIDAALDFRNVSIVANYVQQRTKGAQFIIISLRNNMFELADRLVGIYKQQNTTRSVAIDPAKFVIPSAGIQDGPTLSTGESNREHASIEPMRPPTSLDIAH</sequence>
<keyword evidence="6" id="KW-0067">ATP-binding</keyword>
<evidence type="ECO:0000256" key="2">
    <source>
        <dbReference type="ARBA" id="ARBA00006005"/>
    </source>
</evidence>
<protein>
    <recommendedName>
        <fullName evidence="11">Structural maintenance of chromosomes protein</fullName>
    </recommendedName>
</protein>
<feature type="region of interest" description="Disordered" evidence="13">
    <location>
        <begin position="524"/>
        <end position="547"/>
    </location>
</feature>
<feature type="compositionally biased region" description="Basic and acidic residues" evidence="13">
    <location>
        <begin position="531"/>
        <end position="547"/>
    </location>
</feature>
<feature type="region of interest" description="Disordered" evidence="13">
    <location>
        <begin position="1386"/>
        <end position="1418"/>
    </location>
</feature>
<evidence type="ECO:0000256" key="13">
    <source>
        <dbReference type="SAM" id="MobiDB-lite"/>
    </source>
</evidence>
<reference evidence="16" key="1">
    <citation type="journal article" date="2019" name="Nat. Commun.">
        <title>Expansion of phycobilisome linker gene families in mesophilic red algae.</title>
        <authorList>
            <person name="Lee J."/>
            <person name="Kim D."/>
            <person name="Bhattacharya D."/>
            <person name="Yoon H.S."/>
        </authorList>
    </citation>
    <scope>NUCLEOTIDE SEQUENCE [LARGE SCALE GENOMIC DNA]</scope>
    <source>
        <strain evidence="16">CCMP 1328</strain>
    </source>
</reference>
<gene>
    <name evidence="15" type="ORF">FVE85_7554</name>
</gene>
<dbReference type="GO" id="GO:0016887">
    <property type="term" value="F:ATP hydrolysis activity"/>
    <property type="evidence" value="ECO:0007669"/>
    <property type="project" value="InterPro"/>
</dbReference>
<name>A0A5J4Z7G0_PORPP</name>
<dbReference type="FunFam" id="3.40.50.300:FF:000481">
    <property type="entry name" value="Structural maintenance of chromosomes 4"/>
    <property type="match status" value="1"/>
</dbReference>
<feature type="domain" description="SMC hinge" evidence="14">
    <location>
        <begin position="640"/>
        <end position="757"/>
    </location>
</feature>
<evidence type="ECO:0000256" key="6">
    <source>
        <dbReference type="ARBA" id="ARBA00022840"/>
    </source>
</evidence>
<dbReference type="Gene3D" id="1.20.1060.20">
    <property type="match status" value="1"/>
</dbReference>
<feature type="coiled-coil region" evidence="12">
    <location>
        <begin position="862"/>
        <end position="1067"/>
    </location>
</feature>
<dbReference type="Gene3D" id="3.30.70.1620">
    <property type="match status" value="1"/>
</dbReference>
<evidence type="ECO:0000313" key="15">
    <source>
        <dbReference type="EMBL" id="KAA8499969.1"/>
    </source>
</evidence>
<evidence type="ECO:0000256" key="10">
    <source>
        <dbReference type="ARBA" id="ARBA00023306"/>
    </source>
</evidence>
<proteinExistence type="inferred from homology"/>
<keyword evidence="10" id="KW-0131">Cell cycle</keyword>
<feature type="region of interest" description="Disordered" evidence="13">
    <location>
        <begin position="1"/>
        <end position="100"/>
    </location>
</feature>